<dbReference type="RefSeq" id="WP_344171078.1">
    <property type="nucleotide sequence ID" value="NZ_BAAABV010000047.1"/>
</dbReference>
<dbReference type="SUPFAM" id="SSF53474">
    <property type="entry name" value="alpha/beta-Hydrolases"/>
    <property type="match status" value="1"/>
</dbReference>
<keyword evidence="2" id="KW-1185">Reference proteome</keyword>
<sequence length="97" mass="10535">MHRAVERISLTGRIQRPLISIQGTLDALTPPATFGDVYDRMVTDAGRASQHRYVHVPGGAHTDGLAAIGKEAYRPMLPSFVAAFAEMEAWTRATTPS</sequence>
<dbReference type="EMBL" id="BAAABV010000047">
    <property type="protein sequence ID" value="GAA0327964.1"/>
    <property type="molecule type" value="Genomic_DNA"/>
</dbReference>
<dbReference type="InterPro" id="IPR029058">
    <property type="entry name" value="AB_hydrolase_fold"/>
</dbReference>
<name>A0ABN0W7L0_9ACTN</name>
<organism evidence="1 2">
    <name type="scientific">Streptomyces polychromogenes</name>
    <dbReference type="NCBI Taxonomy" id="67342"/>
    <lineage>
        <taxon>Bacteria</taxon>
        <taxon>Bacillati</taxon>
        <taxon>Actinomycetota</taxon>
        <taxon>Actinomycetes</taxon>
        <taxon>Kitasatosporales</taxon>
        <taxon>Streptomycetaceae</taxon>
        <taxon>Streptomyces</taxon>
    </lineage>
</organism>
<protein>
    <submittedName>
        <fullName evidence="1">Uncharacterized protein</fullName>
    </submittedName>
</protein>
<dbReference type="Proteomes" id="UP001501867">
    <property type="component" value="Unassembled WGS sequence"/>
</dbReference>
<evidence type="ECO:0000313" key="2">
    <source>
        <dbReference type="Proteomes" id="UP001501867"/>
    </source>
</evidence>
<reference evidence="1 2" key="1">
    <citation type="journal article" date="2019" name="Int. J. Syst. Evol. Microbiol.">
        <title>The Global Catalogue of Microorganisms (GCM) 10K type strain sequencing project: providing services to taxonomists for standard genome sequencing and annotation.</title>
        <authorList>
            <consortium name="The Broad Institute Genomics Platform"/>
            <consortium name="The Broad Institute Genome Sequencing Center for Infectious Disease"/>
            <person name="Wu L."/>
            <person name="Ma J."/>
        </authorList>
    </citation>
    <scope>NUCLEOTIDE SEQUENCE [LARGE SCALE GENOMIC DNA]</scope>
    <source>
        <strain evidence="1 2">JCM 4505</strain>
    </source>
</reference>
<evidence type="ECO:0000313" key="1">
    <source>
        <dbReference type="EMBL" id="GAA0327964.1"/>
    </source>
</evidence>
<comment type="caution">
    <text evidence="1">The sequence shown here is derived from an EMBL/GenBank/DDBJ whole genome shotgun (WGS) entry which is preliminary data.</text>
</comment>
<proteinExistence type="predicted"/>
<accession>A0ABN0W7L0</accession>
<gene>
    <name evidence="1" type="ORF">GCM10010302_78670</name>
</gene>